<dbReference type="PANTHER" id="PTHR22916:SF3">
    <property type="entry name" value="UDP-GLCNAC:BETAGAL BETA-1,3-N-ACETYLGLUCOSAMINYLTRANSFERASE-LIKE PROTEIN 1"/>
    <property type="match status" value="1"/>
</dbReference>
<feature type="domain" description="Glycosyltransferase 2-like" evidence="1">
    <location>
        <begin position="6"/>
        <end position="148"/>
    </location>
</feature>
<gene>
    <name evidence="2" type="ORF">H9564_06190</name>
</gene>
<dbReference type="RefSeq" id="WP_191684620.1">
    <property type="nucleotide sequence ID" value="NZ_JACSQW010000014.1"/>
</dbReference>
<dbReference type="SUPFAM" id="SSF53448">
    <property type="entry name" value="Nucleotide-diphospho-sugar transferases"/>
    <property type="match status" value="1"/>
</dbReference>
<dbReference type="Proteomes" id="UP000616837">
    <property type="component" value="Unassembled WGS sequence"/>
</dbReference>
<keyword evidence="3" id="KW-1185">Reference proteome</keyword>
<dbReference type="CDD" id="cd00761">
    <property type="entry name" value="Glyco_tranf_GTA_type"/>
    <property type="match status" value="1"/>
</dbReference>
<dbReference type="Gene3D" id="3.90.550.10">
    <property type="entry name" value="Spore Coat Polysaccharide Biosynthesis Protein SpsA, Chain A"/>
    <property type="match status" value="1"/>
</dbReference>
<dbReference type="EMBL" id="JACSQW010000014">
    <property type="protein sequence ID" value="MBD7895291.1"/>
    <property type="molecule type" value="Genomic_DNA"/>
</dbReference>
<evidence type="ECO:0000313" key="2">
    <source>
        <dbReference type="EMBL" id="MBD7895291.1"/>
    </source>
</evidence>
<dbReference type="InterPro" id="IPR029044">
    <property type="entry name" value="Nucleotide-diphossugar_trans"/>
</dbReference>
<protein>
    <submittedName>
        <fullName evidence="2">Glycosyltransferase</fullName>
    </submittedName>
</protein>
<accession>A0ABR8PDI0</accession>
<sequence length="254" mass="29702">MQPLISFIIPVYNNSFFELEECIKSIKQITLLTYEVLIIDNNSDIEKSKVYKKLSNNDDKINYYYTKKKGVGKARNIGIKMAKGEYIFFADADDKIIPKFFNNLTINLNDRVDLYIFNILVKNSIKTSTLSMVTSNSQPYMSERELAYNIVIGFNLNNVFGRLFRRKFLIDNKIIFKDIKNGEDVLFMSDVIITNPLTKYINKNSYIYFEKVNNSNKRLINDPLGIYKYSKMTFELKKSLAQKLNIDTEDVLLR</sequence>
<name>A0ABR8PDI0_9LACO</name>
<evidence type="ECO:0000313" key="3">
    <source>
        <dbReference type="Proteomes" id="UP000616837"/>
    </source>
</evidence>
<dbReference type="PANTHER" id="PTHR22916">
    <property type="entry name" value="GLYCOSYLTRANSFERASE"/>
    <property type="match status" value="1"/>
</dbReference>
<reference evidence="2 3" key="1">
    <citation type="submission" date="2020-08" db="EMBL/GenBank/DDBJ databases">
        <title>A Genomic Blueprint of the Chicken Gut Microbiome.</title>
        <authorList>
            <person name="Gilroy R."/>
            <person name="Ravi A."/>
            <person name="Getino M."/>
            <person name="Pursley I."/>
            <person name="Horton D.L."/>
            <person name="Alikhan N.-F."/>
            <person name="Baker D."/>
            <person name="Gharbi K."/>
            <person name="Hall N."/>
            <person name="Watson M."/>
            <person name="Adriaenssens E.M."/>
            <person name="Foster-Nyarko E."/>
            <person name="Jarju S."/>
            <person name="Secka A."/>
            <person name="Antonio M."/>
            <person name="Oren A."/>
            <person name="Chaudhuri R."/>
            <person name="La Ragione R.M."/>
            <person name="Hildebrand F."/>
            <person name="Pallen M.J."/>
        </authorList>
    </citation>
    <scope>NUCLEOTIDE SEQUENCE [LARGE SCALE GENOMIC DNA]</scope>
    <source>
        <strain evidence="2 3">Sa3CUN2</strain>
    </source>
</reference>
<comment type="caution">
    <text evidence="2">The sequence shown here is derived from an EMBL/GenBank/DDBJ whole genome shotgun (WGS) entry which is preliminary data.</text>
</comment>
<feature type="non-terminal residue" evidence="2">
    <location>
        <position position="254"/>
    </location>
</feature>
<dbReference type="Pfam" id="PF00535">
    <property type="entry name" value="Glycos_transf_2"/>
    <property type="match status" value="1"/>
</dbReference>
<evidence type="ECO:0000259" key="1">
    <source>
        <dbReference type="Pfam" id="PF00535"/>
    </source>
</evidence>
<dbReference type="InterPro" id="IPR001173">
    <property type="entry name" value="Glyco_trans_2-like"/>
</dbReference>
<organism evidence="2 3">
    <name type="scientific">Limosilactobacillus avistercoris</name>
    <dbReference type="NCBI Taxonomy" id="2762243"/>
    <lineage>
        <taxon>Bacteria</taxon>
        <taxon>Bacillati</taxon>
        <taxon>Bacillota</taxon>
        <taxon>Bacilli</taxon>
        <taxon>Lactobacillales</taxon>
        <taxon>Lactobacillaceae</taxon>
        <taxon>Limosilactobacillus</taxon>
    </lineage>
</organism>
<proteinExistence type="predicted"/>